<keyword evidence="6 7" id="KW-0472">Membrane</keyword>
<dbReference type="PANTHER" id="PTHR43731">
    <property type="entry name" value="RHOMBOID PROTEASE"/>
    <property type="match status" value="1"/>
</dbReference>
<organism evidence="9 10">
    <name type="scientific">Actinokineospora guangxiensis</name>
    <dbReference type="NCBI Taxonomy" id="1490288"/>
    <lineage>
        <taxon>Bacteria</taxon>
        <taxon>Bacillati</taxon>
        <taxon>Actinomycetota</taxon>
        <taxon>Actinomycetes</taxon>
        <taxon>Pseudonocardiales</taxon>
        <taxon>Pseudonocardiaceae</taxon>
        <taxon>Actinokineospora</taxon>
    </lineage>
</organism>
<sequence length="302" mass="31892">MSSPHGAQTGQPVCARHRDRPTGLSCARCGRPACPECLVEASVGFQCVDCVQEGRRTTRRATTVAGAEVGGKVLLIPVLIAVNLAVYLLTAVLAGSPMENNDSAFFRALVGFDPSITEGEPWRLLTAGFLHFGPFHVAVNMLSLWFLRDVEVAFGRVRFLAIYLLSVIGGGMAEYVFGGVDNALAGASGAVYGVLGALVVVVIRMKRQGAAQLIGYVVLLTLITYWAIPNVSLLGHVGGFVVGAALAVAFVYAPAANRVRLQAGAVVLVLVALAGMFLLRQNQLAEVVFCTDPTAMVCFIRA</sequence>
<dbReference type="EMBL" id="JBHSKF010000001">
    <property type="protein sequence ID" value="MFC5285512.1"/>
    <property type="molecule type" value="Genomic_DNA"/>
</dbReference>
<evidence type="ECO:0000256" key="5">
    <source>
        <dbReference type="ARBA" id="ARBA00022989"/>
    </source>
</evidence>
<comment type="subcellular location">
    <subcellularLocation>
        <location evidence="1">Membrane</location>
        <topology evidence="1">Multi-pass membrane protein</topology>
    </subcellularLocation>
</comment>
<accession>A0ABW0EDN2</accession>
<evidence type="ECO:0000256" key="4">
    <source>
        <dbReference type="ARBA" id="ARBA00022801"/>
    </source>
</evidence>
<evidence type="ECO:0000259" key="8">
    <source>
        <dbReference type="Pfam" id="PF01694"/>
    </source>
</evidence>
<keyword evidence="9" id="KW-0645">Protease</keyword>
<dbReference type="RefSeq" id="WP_378242517.1">
    <property type="nucleotide sequence ID" value="NZ_JBHSKF010000001.1"/>
</dbReference>
<dbReference type="GO" id="GO:0008233">
    <property type="term" value="F:peptidase activity"/>
    <property type="evidence" value="ECO:0007669"/>
    <property type="project" value="UniProtKB-KW"/>
</dbReference>
<evidence type="ECO:0000256" key="2">
    <source>
        <dbReference type="ARBA" id="ARBA00009045"/>
    </source>
</evidence>
<evidence type="ECO:0000256" key="7">
    <source>
        <dbReference type="SAM" id="Phobius"/>
    </source>
</evidence>
<evidence type="ECO:0000313" key="9">
    <source>
        <dbReference type="EMBL" id="MFC5285512.1"/>
    </source>
</evidence>
<keyword evidence="3 7" id="KW-0812">Transmembrane</keyword>
<dbReference type="GO" id="GO:0006508">
    <property type="term" value="P:proteolysis"/>
    <property type="evidence" value="ECO:0007669"/>
    <property type="project" value="UniProtKB-KW"/>
</dbReference>
<feature type="transmembrane region" description="Helical" evidence="7">
    <location>
        <begin position="234"/>
        <end position="252"/>
    </location>
</feature>
<comment type="similarity">
    <text evidence="2">Belongs to the peptidase S54 family.</text>
</comment>
<dbReference type="InterPro" id="IPR035952">
    <property type="entry name" value="Rhomboid-like_sf"/>
</dbReference>
<keyword evidence="4" id="KW-0378">Hydrolase</keyword>
<dbReference type="PANTHER" id="PTHR43731:SF14">
    <property type="entry name" value="PRESENILIN-ASSOCIATED RHOMBOID-LIKE PROTEIN, MITOCHONDRIAL"/>
    <property type="match status" value="1"/>
</dbReference>
<dbReference type="SUPFAM" id="SSF144091">
    <property type="entry name" value="Rhomboid-like"/>
    <property type="match status" value="1"/>
</dbReference>
<feature type="transmembrane region" description="Helical" evidence="7">
    <location>
        <begin position="73"/>
        <end position="94"/>
    </location>
</feature>
<protein>
    <submittedName>
        <fullName evidence="9">Rhomboid family intramembrane serine protease</fullName>
    </submittedName>
</protein>
<comment type="caution">
    <text evidence="9">The sequence shown here is derived from an EMBL/GenBank/DDBJ whole genome shotgun (WGS) entry which is preliminary data.</text>
</comment>
<gene>
    <name evidence="9" type="ORF">ACFPM7_00465</name>
</gene>
<feature type="transmembrane region" description="Helical" evidence="7">
    <location>
        <begin position="183"/>
        <end position="203"/>
    </location>
</feature>
<reference evidence="10" key="1">
    <citation type="journal article" date="2019" name="Int. J. Syst. Evol. Microbiol.">
        <title>The Global Catalogue of Microorganisms (GCM) 10K type strain sequencing project: providing services to taxonomists for standard genome sequencing and annotation.</title>
        <authorList>
            <consortium name="The Broad Institute Genomics Platform"/>
            <consortium name="The Broad Institute Genome Sequencing Center for Infectious Disease"/>
            <person name="Wu L."/>
            <person name="Ma J."/>
        </authorList>
    </citation>
    <scope>NUCLEOTIDE SEQUENCE [LARGE SCALE GENOMIC DNA]</scope>
    <source>
        <strain evidence="10">CCUG 59778</strain>
    </source>
</reference>
<evidence type="ECO:0000256" key="3">
    <source>
        <dbReference type="ARBA" id="ARBA00022692"/>
    </source>
</evidence>
<evidence type="ECO:0000256" key="1">
    <source>
        <dbReference type="ARBA" id="ARBA00004141"/>
    </source>
</evidence>
<keyword evidence="5 7" id="KW-1133">Transmembrane helix</keyword>
<feature type="transmembrane region" description="Helical" evidence="7">
    <location>
        <begin position="159"/>
        <end position="177"/>
    </location>
</feature>
<dbReference type="Pfam" id="PF01694">
    <property type="entry name" value="Rhomboid"/>
    <property type="match status" value="1"/>
</dbReference>
<evidence type="ECO:0000256" key="6">
    <source>
        <dbReference type="ARBA" id="ARBA00023136"/>
    </source>
</evidence>
<dbReference type="InterPro" id="IPR022764">
    <property type="entry name" value="Peptidase_S54_rhomboid_dom"/>
</dbReference>
<feature type="transmembrane region" description="Helical" evidence="7">
    <location>
        <begin position="210"/>
        <end position="228"/>
    </location>
</feature>
<evidence type="ECO:0000313" key="10">
    <source>
        <dbReference type="Proteomes" id="UP001596157"/>
    </source>
</evidence>
<dbReference type="Proteomes" id="UP001596157">
    <property type="component" value="Unassembled WGS sequence"/>
</dbReference>
<name>A0ABW0EDN2_9PSEU</name>
<keyword evidence="10" id="KW-1185">Reference proteome</keyword>
<feature type="domain" description="Peptidase S54 rhomboid" evidence="8">
    <location>
        <begin position="119"/>
        <end position="251"/>
    </location>
</feature>
<dbReference type="Gene3D" id="1.20.1540.10">
    <property type="entry name" value="Rhomboid-like"/>
    <property type="match status" value="1"/>
</dbReference>
<feature type="transmembrane region" description="Helical" evidence="7">
    <location>
        <begin position="124"/>
        <end position="147"/>
    </location>
</feature>
<proteinExistence type="inferred from homology"/>
<feature type="transmembrane region" description="Helical" evidence="7">
    <location>
        <begin position="259"/>
        <end position="279"/>
    </location>
</feature>
<dbReference type="InterPro" id="IPR050925">
    <property type="entry name" value="Rhomboid_protease_S54"/>
</dbReference>